<keyword evidence="4" id="KW-0507">mRNA processing</keyword>
<dbReference type="GO" id="GO:0005681">
    <property type="term" value="C:spliceosomal complex"/>
    <property type="evidence" value="ECO:0007669"/>
    <property type="project" value="UniProtKB-UniRule"/>
</dbReference>
<dbReference type="PROSITE" id="PS50174">
    <property type="entry name" value="G_PATCH"/>
    <property type="match status" value="1"/>
</dbReference>
<keyword evidence="4" id="KW-0747">Spliceosome</keyword>
<evidence type="ECO:0000256" key="3">
    <source>
        <dbReference type="ARBA" id="ARBA00023242"/>
    </source>
</evidence>
<feature type="region of interest" description="Disordered" evidence="5">
    <location>
        <begin position="31"/>
        <end position="66"/>
    </location>
</feature>
<evidence type="ECO:0000256" key="4">
    <source>
        <dbReference type="RuleBase" id="RU369096"/>
    </source>
</evidence>
<dbReference type="EMBL" id="JAGMWT010000003">
    <property type="protein sequence ID" value="KAH7131998.1"/>
    <property type="molecule type" value="Genomic_DNA"/>
</dbReference>
<dbReference type="PANTHER" id="PTHR15818:SF2">
    <property type="entry name" value="G-PATCH DOMAIN AND KOW MOTIFS-CONTAINING PROTEIN"/>
    <property type="match status" value="1"/>
</dbReference>
<feature type="compositionally biased region" description="Basic and acidic residues" evidence="5">
    <location>
        <begin position="304"/>
        <end position="439"/>
    </location>
</feature>
<protein>
    <recommendedName>
        <fullName evidence="4">Pre-mRNA-splicing factor</fullName>
    </recommendedName>
</protein>
<evidence type="ECO:0000256" key="2">
    <source>
        <dbReference type="ARBA" id="ARBA00008576"/>
    </source>
</evidence>
<keyword evidence="4" id="KW-0508">mRNA splicing</keyword>
<dbReference type="InterPro" id="IPR045166">
    <property type="entry name" value="Spp2-like"/>
</dbReference>
<dbReference type="Proteomes" id="UP000700596">
    <property type="component" value="Unassembled WGS sequence"/>
</dbReference>
<keyword evidence="3 4" id="KW-0539">Nucleus</keyword>
<evidence type="ECO:0000256" key="5">
    <source>
        <dbReference type="SAM" id="MobiDB-lite"/>
    </source>
</evidence>
<feature type="domain" description="G-patch" evidence="6">
    <location>
        <begin position="199"/>
        <end position="245"/>
    </location>
</feature>
<feature type="region of interest" description="Disordered" evidence="5">
    <location>
        <begin position="250"/>
        <end position="499"/>
    </location>
</feature>
<comment type="similarity">
    <text evidence="2 4">Belongs to the SPP2 family.</text>
</comment>
<proteinExistence type="inferred from homology"/>
<name>A0A9P9E6K6_9PLEO</name>
<feature type="compositionally biased region" description="Basic residues" evidence="5">
    <location>
        <begin position="440"/>
        <end position="453"/>
    </location>
</feature>
<dbReference type="Pfam" id="PF12656">
    <property type="entry name" value="G-patch_2"/>
    <property type="match status" value="1"/>
</dbReference>
<keyword evidence="8" id="KW-1185">Reference proteome</keyword>
<comment type="function">
    <text evidence="4">Involved in spliceosome maturation and the first step of pre-mRNA splicing.</text>
</comment>
<evidence type="ECO:0000259" key="6">
    <source>
        <dbReference type="PROSITE" id="PS50174"/>
    </source>
</evidence>
<accession>A0A9P9E6K6</accession>
<dbReference type="InterPro" id="IPR000467">
    <property type="entry name" value="G_patch_dom"/>
</dbReference>
<dbReference type="AlphaFoldDB" id="A0A9P9E6K6"/>
<evidence type="ECO:0000256" key="1">
    <source>
        <dbReference type="ARBA" id="ARBA00004123"/>
    </source>
</evidence>
<evidence type="ECO:0000313" key="7">
    <source>
        <dbReference type="EMBL" id="KAH7131998.1"/>
    </source>
</evidence>
<sequence>MAEKKVGGFKLSFAGSKNLGALKAKSSIPLAKRPRLDLGNDEVDDTSKSQEISGWDTATGGAIDLNGNKKEEKALLVIPSLPNRNWREDARKKQAAKAEENVPIDEGPKVAYGLTIFKSVEQTEEEANAPFEPTTLPEPVDDGLTEEERLDKAAREALQNGKPVEHAVIPAMTEEEAFENDYQDAPEAPSLSAYEATPIDGFGAAMLRGMGWKDGEEIGRNKGAITKQPEIKRRPALLGLGADEKQAAGIELGEWGNAGKAKGKRKKDQTYTPVMLKNKHTGEMVTEEELKKQLEEQDLVAAQEDSKAKSRRSRYQDSGDERDRDAKRDRRRITDGYNENDKRRDRKRNYDDYSEDDRRRDRRYRERRDRDNDRRDRSEGRGERKRDRSRDKDRRRRDEYPSEDEQRSREKRKERDDRRDRDKDRSKEKEHSDDGEERRRDKRRERNRSRSRSRSPDRERDREGDERRKRRKEREYGDEDRGDREERKRRYRDDEKRRH</sequence>
<comment type="subcellular location">
    <subcellularLocation>
        <location evidence="1 4">Nucleus</location>
    </subcellularLocation>
</comment>
<gene>
    <name evidence="7" type="ORF">B0J11DRAFT_520533</name>
</gene>
<reference evidence="7" key="1">
    <citation type="journal article" date="2021" name="Nat. Commun.">
        <title>Genetic determinants of endophytism in the Arabidopsis root mycobiome.</title>
        <authorList>
            <person name="Mesny F."/>
            <person name="Miyauchi S."/>
            <person name="Thiergart T."/>
            <person name="Pickel B."/>
            <person name="Atanasova L."/>
            <person name="Karlsson M."/>
            <person name="Huettel B."/>
            <person name="Barry K.W."/>
            <person name="Haridas S."/>
            <person name="Chen C."/>
            <person name="Bauer D."/>
            <person name="Andreopoulos W."/>
            <person name="Pangilinan J."/>
            <person name="LaButti K."/>
            <person name="Riley R."/>
            <person name="Lipzen A."/>
            <person name="Clum A."/>
            <person name="Drula E."/>
            <person name="Henrissat B."/>
            <person name="Kohler A."/>
            <person name="Grigoriev I.V."/>
            <person name="Martin F.M."/>
            <person name="Hacquard S."/>
        </authorList>
    </citation>
    <scope>NUCLEOTIDE SEQUENCE</scope>
    <source>
        <strain evidence="7">MPI-CAGE-CH-0243</strain>
    </source>
</reference>
<dbReference type="OrthoDB" id="5577072at2759"/>
<dbReference type="GO" id="GO:0003676">
    <property type="term" value="F:nucleic acid binding"/>
    <property type="evidence" value="ECO:0007669"/>
    <property type="project" value="InterPro"/>
</dbReference>
<dbReference type="GO" id="GO:0000398">
    <property type="term" value="P:mRNA splicing, via spliceosome"/>
    <property type="evidence" value="ECO:0007669"/>
    <property type="project" value="UniProtKB-UniRule"/>
</dbReference>
<dbReference type="PANTHER" id="PTHR15818">
    <property type="entry name" value="G PATCH AND KOW-CONTAINING"/>
    <property type="match status" value="1"/>
</dbReference>
<comment type="caution">
    <text evidence="7">The sequence shown here is derived from an EMBL/GenBank/DDBJ whole genome shotgun (WGS) entry which is preliminary data.</text>
</comment>
<organism evidence="7 8">
    <name type="scientific">Dendryphion nanum</name>
    <dbReference type="NCBI Taxonomy" id="256645"/>
    <lineage>
        <taxon>Eukaryota</taxon>
        <taxon>Fungi</taxon>
        <taxon>Dikarya</taxon>
        <taxon>Ascomycota</taxon>
        <taxon>Pezizomycotina</taxon>
        <taxon>Dothideomycetes</taxon>
        <taxon>Pleosporomycetidae</taxon>
        <taxon>Pleosporales</taxon>
        <taxon>Torulaceae</taxon>
        <taxon>Dendryphion</taxon>
    </lineage>
</organism>
<evidence type="ECO:0000313" key="8">
    <source>
        <dbReference type="Proteomes" id="UP000700596"/>
    </source>
</evidence>
<feature type="compositionally biased region" description="Basic and acidic residues" evidence="5">
    <location>
        <begin position="454"/>
        <end position="499"/>
    </location>
</feature>
<dbReference type="InterPro" id="IPR026822">
    <property type="entry name" value="Spp2/MOS2_G-patch"/>
</dbReference>